<dbReference type="OrthoDB" id="9803968at2"/>
<dbReference type="InterPro" id="IPR000873">
    <property type="entry name" value="AMP-dep_synth/lig_dom"/>
</dbReference>
<evidence type="ECO:0000256" key="3">
    <source>
        <dbReference type="ARBA" id="ARBA00024484"/>
    </source>
</evidence>
<evidence type="ECO:0000259" key="4">
    <source>
        <dbReference type="Pfam" id="PF00501"/>
    </source>
</evidence>
<dbReference type="eggNOG" id="COG1022">
    <property type="taxonomic scope" value="Bacteria"/>
</dbReference>
<dbReference type="InterPro" id="IPR045851">
    <property type="entry name" value="AMP-bd_C_sf"/>
</dbReference>
<evidence type="ECO:0000256" key="1">
    <source>
        <dbReference type="ARBA" id="ARBA00022741"/>
    </source>
</evidence>
<dbReference type="GO" id="GO:0004467">
    <property type="term" value="F:long-chain fatty acid-CoA ligase activity"/>
    <property type="evidence" value="ECO:0007669"/>
    <property type="project" value="UniProtKB-EC"/>
</dbReference>
<dbReference type="Proteomes" id="UP000004728">
    <property type="component" value="Unassembled WGS sequence"/>
</dbReference>
<dbReference type="Pfam" id="PF00501">
    <property type="entry name" value="AMP-binding"/>
    <property type="match status" value="1"/>
</dbReference>
<dbReference type="AlphaFoldDB" id="F1Z6Q6"/>
<dbReference type="InterPro" id="IPR042099">
    <property type="entry name" value="ANL_N_sf"/>
</dbReference>
<name>F1Z6Q6_9SPHN</name>
<evidence type="ECO:0000313" key="5">
    <source>
        <dbReference type="EMBL" id="EGD59716.1"/>
    </source>
</evidence>
<evidence type="ECO:0000256" key="2">
    <source>
        <dbReference type="ARBA" id="ARBA00022840"/>
    </source>
</evidence>
<dbReference type="HOGENOM" id="CLU_000022_45_5_5"/>
<dbReference type="Gene3D" id="3.30.300.30">
    <property type="match status" value="1"/>
</dbReference>
<feature type="domain" description="AMP-dependent synthetase/ligase" evidence="4">
    <location>
        <begin position="19"/>
        <end position="429"/>
    </location>
</feature>
<dbReference type="EMBL" id="AEWJ01000025">
    <property type="protein sequence ID" value="EGD59716.1"/>
    <property type="molecule type" value="Genomic_DNA"/>
</dbReference>
<dbReference type="PANTHER" id="PTHR43272:SF33">
    <property type="entry name" value="AMP-BINDING DOMAIN-CONTAINING PROTEIN-RELATED"/>
    <property type="match status" value="1"/>
</dbReference>
<dbReference type="InParanoid" id="F1Z6Q6"/>
<dbReference type="GO" id="GO:0005524">
    <property type="term" value="F:ATP binding"/>
    <property type="evidence" value="ECO:0007669"/>
    <property type="project" value="UniProtKB-KW"/>
</dbReference>
<keyword evidence="1" id="KW-0547">Nucleotide-binding</keyword>
<organism evidence="5 6">
    <name type="scientific">Novosphingobium nitrogenifigens DSM 19370</name>
    <dbReference type="NCBI Taxonomy" id="983920"/>
    <lineage>
        <taxon>Bacteria</taxon>
        <taxon>Pseudomonadati</taxon>
        <taxon>Pseudomonadota</taxon>
        <taxon>Alphaproteobacteria</taxon>
        <taxon>Sphingomonadales</taxon>
        <taxon>Sphingomonadaceae</taxon>
        <taxon>Novosphingobium</taxon>
    </lineage>
</organism>
<keyword evidence="6" id="KW-1185">Reference proteome</keyword>
<dbReference type="RefSeq" id="WP_008070058.1">
    <property type="nucleotide sequence ID" value="NZ_AQWK01000003.1"/>
</dbReference>
<dbReference type="GO" id="GO:0016020">
    <property type="term" value="C:membrane"/>
    <property type="evidence" value="ECO:0007669"/>
    <property type="project" value="TreeGrafter"/>
</dbReference>
<sequence>MQLTDFARYPNLVAMFLDRARLRGDAPMLWAKKQGQWQSLNWNEVADQVCLLARSLRDIGLKEGDRVVLVSENRPEWCIADLAIMAAGLVTVPTYTTNTERDHLHILENSGARAVIVSTPKLAQPLLAAALHAPNVEHVIAIEPLKRMQSGMLAFHEWPHLVSGDAAAARFEVEARAVGIGRDDLACIIYTSGTGGAPRGVRQHHGAILCNVDGAAHVLAEDFGWKDEVFLSFLPLSHAYEHSAGQFLPIGMGGEIHYAEGLEKLGSNIEEVRPTIMVVVPRLFEVLRTRIMKQVEKQGGLGANLMHRALDLAARRAAGHRKLTDPLLNLVLEATLRPKIRKRFGGRMKALVSGGAPLNPDVGLFFQAMGLTMLQGYGQTEAGPVISVNRPRAGIRMDTVGPPLKDVEVAFAEDGEILVRGELVMHGYWRNEVESARTLKDGWLHTGDIGHLDDAGRIMITDRKKDMIVNDKGDNISPQKIEGMLTLQPEIAQAMVSGDKRPYVVGLIVPDAEWALDWAREADEHFDLDALQDLPAFRSAVRAAVDRVNTDLSVIEKVRQFAFADEPFSIENEEMTPSMKIRRHKIRERYGARLDALYRN</sequence>
<accession>F1Z6Q6</accession>
<dbReference type="Pfam" id="PF23562">
    <property type="entry name" value="AMP-binding_C_3"/>
    <property type="match status" value="1"/>
</dbReference>
<gene>
    <name evidence="5" type="ORF">Y88_2500</name>
</gene>
<comment type="caution">
    <text evidence="5">The sequence shown here is derived from an EMBL/GenBank/DDBJ whole genome shotgun (WGS) entry which is preliminary data.</text>
</comment>
<evidence type="ECO:0000313" key="6">
    <source>
        <dbReference type="Proteomes" id="UP000004728"/>
    </source>
</evidence>
<proteinExistence type="predicted"/>
<comment type="catalytic activity">
    <reaction evidence="3">
        <text>a long-chain fatty acid + ATP + CoA = a long-chain fatty acyl-CoA + AMP + diphosphate</text>
        <dbReference type="Rhea" id="RHEA:15421"/>
        <dbReference type="ChEBI" id="CHEBI:30616"/>
        <dbReference type="ChEBI" id="CHEBI:33019"/>
        <dbReference type="ChEBI" id="CHEBI:57287"/>
        <dbReference type="ChEBI" id="CHEBI:57560"/>
        <dbReference type="ChEBI" id="CHEBI:83139"/>
        <dbReference type="ChEBI" id="CHEBI:456215"/>
        <dbReference type="EC" id="6.2.1.3"/>
    </reaction>
    <physiologicalReaction direction="left-to-right" evidence="3">
        <dbReference type="Rhea" id="RHEA:15422"/>
    </physiologicalReaction>
</comment>
<dbReference type="PANTHER" id="PTHR43272">
    <property type="entry name" value="LONG-CHAIN-FATTY-ACID--COA LIGASE"/>
    <property type="match status" value="1"/>
</dbReference>
<keyword evidence="5" id="KW-0436">Ligase</keyword>
<dbReference type="Gene3D" id="3.40.50.12780">
    <property type="entry name" value="N-terminal domain of ligase-like"/>
    <property type="match status" value="1"/>
</dbReference>
<dbReference type="SUPFAM" id="SSF56801">
    <property type="entry name" value="Acetyl-CoA synthetase-like"/>
    <property type="match status" value="1"/>
</dbReference>
<dbReference type="CDD" id="cd05907">
    <property type="entry name" value="VL_LC_FACS_like"/>
    <property type="match status" value="1"/>
</dbReference>
<keyword evidence="2" id="KW-0067">ATP-binding</keyword>
<protein>
    <submittedName>
        <fullName evidence="5">AMP-dependent synthetase and ligase</fullName>
    </submittedName>
</protein>
<dbReference type="STRING" id="983920.Y88_2500"/>
<reference evidence="5 6" key="1">
    <citation type="journal article" date="2012" name="J. Bacteriol.">
        <title>Draft Genome Sequence of Novosphingobium nitrogenifigens Y88T.</title>
        <authorList>
            <person name="Strabala T.J."/>
            <person name="Macdonald L."/>
            <person name="Liu V."/>
            <person name="Smit A.M."/>
        </authorList>
    </citation>
    <scope>NUCLEOTIDE SEQUENCE [LARGE SCALE GENOMIC DNA]</scope>
    <source>
        <strain evidence="5 6">DSM 19370</strain>
    </source>
</reference>